<feature type="domain" description="Elongation factor G-binding protein C-terminal treble-clef zinc-finger" evidence="1">
    <location>
        <begin position="28"/>
        <end position="182"/>
    </location>
</feature>
<reference evidence="2 3" key="1">
    <citation type="submission" date="2018-02" db="EMBL/GenBank/DDBJ databases">
        <title>Genomic Encyclopedia of Archaeal and Bacterial Type Strains, Phase II (KMG-II): from individual species to whole genera.</title>
        <authorList>
            <person name="Goeker M."/>
        </authorList>
    </citation>
    <scope>NUCLEOTIDE SEQUENCE [LARGE SCALE GENOMIC DNA]</scope>
    <source>
        <strain evidence="2 3">YU 961-1</strain>
    </source>
</reference>
<dbReference type="Pfam" id="PF16571">
    <property type="entry name" value="FBP_C"/>
    <property type="match status" value="1"/>
</dbReference>
<accession>A0A2S6GCZ8</accession>
<keyword evidence="2" id="KW-0863">Zinc-finger</keyword>
<sequence>MVGFGVNRLRRRERAIHTGTVQTLTEPEIRTSFVNCSQGEAKRLALPRGLTDLPWADLDFLGWVEAGAPDRAYLVTSHDDRLVGLSLRKPPPGPKSLTRTSICALCLTAHTASGVSLFTARKTGAAGRQGNSRGTYICADLACSLYLRGKRKTEATQAAESLTLDERILRLRINLDGFLAGVFA</sequence>
<dbReference type="InterPro" id="IPR032330">
    <property type="entry name" value="EF-G-binding_C"/>
</dbReference>
<evidence type="ECO:0000313" key="3">
    <source>
        <dbReference type="Proteomes" id="UP000239203"/>
    </source>
</evidence>
<protein>
    <submittedName>
        <fullName evidence="2">Treble-clef zinc-finger protein</fullName>
    </submittedName>
</protein>
<dbReference type="AlphaFoldDB" id="A0A2S6GCZ8"/>
<evidence type="ECO:0000259" key="1">
    <source>
        <dbReference type="Pfam" id="PF16571"/>
    </source>
</evidence>
<dbReference type="Proteomes" id="UP000239203">
    <property type="component" value="Unassembled WGS sequence"/>
</dbReference>
<comment type="caution">
    <text evidence="2">The sequence shown here is derived from an EMBL/GenBank/DDBJ whole genome shotgun (WGS) entry which is preliminary data.</text>
</comment>
<keyword evidence="2" id="KW-0862">Zinc</keyword>
<keyword evidence="3" id="KW-1185">Reference proteome</keyword>
<keyword evidence="2" id="KW-0479">Metal-binding</keyword>
<dbReference type="GO" id="GO:0008270">
    <property type="term" value="F:zinc ion binding"/>
    <property type="evidence" value="ECO:0007669"/>
    <property type="project" value="UniProtKB-KW"/>
</dbReference>
<proteinExistence type="predicted"/>
<dbReference type="EMBL" id="PTIX01000032">
    <property type="protein sequence ID" value="PPK63098.1"/>
    <property type="molecule type" value="Genomic_DNA"/>
</dbReference>
<gene>
    <name evidence="2" type="ORF">CLV40_13231</name>
</gene>
<organism evidence="2 3">
    <name type="scientific">Actinokineospora auranticolor</name>
    <dbReference type="NCBI Taxonomy" id="155976"/>
    <lineage>
        <taxon>Bacteria</taxon>
        <taxon>Bacillati</taxon>
        <taxon>Actinomycetota</taxon>
        <taxon>Actinomycetes</taxon>
        <taxon>Pseudonocardiales</taxon>
        <taxon>Pseudonocardiaceae</taxon>
        <taxon>Actinokineospora</taxon>
    </lineage>
</organism>
<evidence type="ECO:0000313" key="2">
    <source>
        <dbReference type="EMBL" id="PPK63098.1"/>
    </source>
</evidence>
<name>A0A2S6GCZ8_9PSEU</name>